<proteinExistence type="predicted"/>
<evidence type="ECO:0000259" key="4">
    <source>
        <dbReference type="PROSITE" id="PS50949"/>
    </source>
</evidence>
<dbReference type="GO" id="GO:0003677">
    <property type="term" value="F:DNA binding"/>
    <property type="evidence" value="ECO:0007669"/>
    <property type="project" value="UniProtKB-KW"/>
</dbReference>
<accession>A0A9J7BLY8</accession>
<reference evidence="5" key="1">
    <citation type="submission" date="2021-04" db="EMBL/GenBank/DDBJ databases">
        <title>Phylogenetic analysis of Acidobacteriaceae.</title>
        <authorList>
            <person name="Qiu L."/>
            <person name="Zhang Q."/>
        </authorList>
    </citation>
    <scope>NUCLEOTIDE SEQUENCE</scope>
    <source>
        <strain evidence="5">DSM 25168</strain>
    </source>
</reference>
<dbReference type="PROSITE" id="PS50949">
    <property type="entry name" value="HTH_GNTR"/>
    <property type="match status" value="1"/>
</dbReference>
<organism evidence="5 6">
    <name type="scientific">Occallatibacter riparius</name>
    <dbReference type="NCBI Taxonomy" id="1002689"/>
    <lineage>
        <taxon>Bacteria</taxon>
        <taxon>Pseudomonadati</taxon>
        <taxon>Acidobacteriota</taxon>
        <taxon>Terriglobia</taxon>
        <taxon>Terriglobales</taxon>
        <taxon>Acidobacteriaceae</taxon>
        <taxon>Occallatibacter</taxon>
    </lineage>
</organism>
<name>A0A9J7BLY8_9BACT</name>
<dbReference type="InterPro" id="IPR000524">
    <property type="entry name" value="Tscrpt_reg_HTH_GntR"/>
</dbReference>
<dbReference type="PANTHER" id="PTHR38445">
    <property type="entry name" value="HTH-TYPE TRANSCRIPTIONAL REPRESSOR YTRA"/>
    <property type="match status" value="1"/>
</dbReference>
<keyword evidence="6" id="KW-1185">Reference proteome</keyword>
<evidence type="ECO:0000313" key="6">
    <source>
        <dbReference type="Proteomes" id="UP001059380"/>
    </source>
</evidence>
<evidence type="ECO:0000313" key="5">
    <source>
        <dbReference type="EMBL" id="UWZ83900.1"/>
    </source>
</evidence>
<dbReference type="Pfam" id="PF00392">
    <property type="entry name" value="GntR"/>
    <property type="match status" value="1"/>
</dbReference>
<evidence type="ECO:0000256" key="1">
    <source>
        <dbReference type="ARBA" id="ARBA00023015"/>
    </source>
</evidence>
<dbReference type="InterPro" id="IPR036388">
    <property type="entry name" value="WH-like_DNA-bd_sf"/>
</dbReference>
<evidence type="ECO:0000256" key="2">
    <source>
        <dbReference type="ARBA" id="ARBA00023125"/>
    </source>
</evidence>
<dbReference type="KEGG" id="orp:MOP44_25500"/>
<protein>
    <submittedName>
        <fullName evidence="5">GntR family transcriptional regulator</fullName>
    </submittedName>
</protein>
<dbReference type="Gene3D" id="1.10.10.10">
    <property type="entry name" value="Winged helix-like DNA-binding domain superfamily/Winged helix DNA-binding domain"/>
    <property type="match status" value="1"/>
</dbReference>
<sequence length="310" mass="33993">MRIWLNRSGEISLREQLITQVRLGILCRELKPGERLPSTRELARRFGIHANTASAAYRELEQDGWLEFRHGSGVYVRASRPAVPKSPELALEFNVDELIGELVRKARRAGASAELIRARMQRWMEMEPPGHWLVIEPDEELRRIVITEMEQAVRLPVLGCAPAECAEVAVLRGAMPVVLPSKAAMVRKLLPAGAELTVLEVHPVAPELSSYLPAPAGVLVGIASRWVEFQNIAHVMLIAVGIAPESLIVCDAAKPGWKRGLAETAAVVCDAVTCPELPKGCRAIEFRLLAEKALETLRAAEPVASRPVAL</sequence>
<dbReference type="GO" id="GO:0003700">
    <property type="term" value="F:DNA-binding transcription factor activity"/>
    <property type="evidence" value="ECO:0007669"/>
    <property type="project" value="InterPro"/>
</dbReference>
<dbReference type="EMBL" id="CP093313">
    <property type="protein sequence ID" value="UWZ83900.1"/>
    <property type="molecule type" value="Genomic_DNA"/>
</dbReference>
<feature type="domain" description="HTH gntR-type" evidence="4">
    <location>
        <begin position="11"/>
        <end position="79"/>
    </location>
</feature>
<dbReference type="PANTHER" id="PTHR38445:SF9">
    <property type="entry name" value="HTH-TYPE TRANSCRIPTIONAL REPRESSOR YTRA"/>
    <property type="match status" value="1"/>
</dbReference>
<keyword evidence="2" id="KW-0238">DNA-binding</keyword>
<dbReference type="SUPFAM" id="SSF46785">
    <property type="entry name" value="Winged helix' DNA-binding domain"/>
    <property type="match status" value="1"/>
</dbReference>
<keyword evidence="1" id="KW-0805">Transcription regulation</keyword>
<dbReference type="SMART" id="SM00345">
    <property type="entry name" value="HTH_GNTR"/>
    <property type="match status" value="1"/>
</dbReference>
<dbReference type="CDD" id="cd07377">
    <property type="entry name" value="WHTH_GntR"/>
    <property type="match status" value="1"/>
</dbReference>
<dbReference type="RefSeq" id="WP_260793392.1">
    <property type="nucleotide sequence ID" value="NZ_CP093313.1"/>
</dbReference>
<dbReference type="InterPro" id="IPR036390">
    <property type="entry name" value="WH_DNA-bd_sf"/>
</dbReference>
<dbReference type="Proteomes" id="UP001059380">
    <property type="component" value="Chromosome"/>
</dbReference>
<keyword evidence="3" id="KW-0804">Transcription</keyword>
<evidence type="ECO:0000256" key="3">
    <source>
        <dbReference type="ARBA" id="ARBA00023163"/>
    </source>
</evidence>
<dbReference type="AlphaFoldDB" id="A0A9J7BLY8"/>
<gene>
    <name evidence="5" type="ORF">MOP44_25500</name>
</gene>